<dbReference type="EMBL" id="CP158255">
    <property type="protein sequence ID" value="XDJ49803.1"/>
    <property type="molecule type" value="Genomic_DNA"/>
</dbReference>
<organism evidence="3">
    <name type="scientific">Castellaniella ginsengisoli</name>
    <dbReference type="NCBI Taxonomy" id="546114"/>
    <lineage>
        <taxon>Bacteria</taxon>
        <taxon>Pseudomonadati</taxon>
        <taxon>Pseudomonadota</taxon>
        <taxon>Betaproteobacteria</taxon>
        <taxon>Burkholderiales</taxon>
        <taxon>Alcaligenaceae</taxon>
        <taxon>Castellaniella</taxon>
    </lineage>
</organism>
<dbReference type="AlphaFoldDB" id="A0AB39CI87"/>
<feature type="transmembrane region" description="Helical" evidence="1">
    <location>
        <begin position="22"/>
        <end position="44"/>
    </location>
</feature>
<evidence type="ECO:0000313" key="6">
    <source>
        <dbReference type="EMBL" id="XDJ68907.1"/>
    </source>
</evidence>
<name>A0AB39CI87_9BURK</name>
<keyword evidence="3" id="KW-0456">Lyase</keyword>
<dbReference type="RefSeq" id="WP_368639535.1">
    <property type="nucleotide sequence ID" value="NZ_CP158252.1"/>
</dbReference>
<dbReference type="EMBL" id="CP158262">
    <property type="protein sequence ID" value="XDJ68907.1"/>
    <property type="molecule type" value="Genomic_DNA"/>
</dbReference>
<dbReference type="InterPro" id="IPR023346">
    <property type="entry name" value="Lysozyme-like_dom_sf"/>
</dbReference>
<proteinExistence type="predicted"/>
<keyword evidence="1" id="KW-0812">Transmembrane</keyword>
<evidence type="ECO:0000313" key="3">
    <source>
        <dbReference type="EMBL" id="XDJ41698.1"/>
    </source>
</evidence>
<dbReference type="InterPro" id="IPR008258">
    <property type="entry name" value="Transglycosylase_SLT_dom_1"/>
</dbReference>
<keyword evidence="1" id="KW-0472">Membrane</keyword>
<evidence type="ECO:0000313" key="4">
    <source>
        <dbReference type="EMBL" id="XDJ46866.1"/>
    </source>
</evidence>
<dbReference type="Pfam" id="PF01464">
    <property type="entry name" value="SLT"/>
    <property type="match status" value="1"/>
</dbReference>
<dbReference type="EMBL" id="CP158252">
    <property type="protein sequence ID" value="XDJ41698.1"/>
    <property type="molecule type" value="Genomic_DNA"/>
</dbReference>
<gene>
    <name evidence="6" type="ORF">ABRY94_12635</name>
    <name evidence="3" type="ORF">ABRY99_12305</name>
    <name evidence="4" type="ORF">ABRZ04_11135</name>
    <name evidence="7" type="ORF">ABRZ07_08150</name>
    <name evidence="5" type="ORF">ABRZ09_11280</name>
</gene>
<protein>
    <submittedName>
        <fullName evidence="3">Lytic transglycosylase domain-containing protein</fullName>
        <ecNumber evidence="3">4.2.2.n1</ecNumber>
    </submittedName>
</protein>
<evidence type="ECO:0000259" key="2">
    <source>
        <dbReference type="Pfam" id="PF01464"/>
    </source>
</evidence>
<dbReference type="GO" id="GO:0016829">
    <property type="term" value="F:lyase activity"/>
    <property type="evidence" value="ECO:0007669"/>
    <property type="project" value="UniProtKB-KW"/>
</dbReference>
<evidence type="ECO:0000313" key="7">
    <source>
        <dbReference type="EMBL" id="XDJ78902.1"/>
    </source>
</evidence>
<evidence type="ECO:0000256" key="1">
    <source>
        <dbReference type="SAM" id="Phobius"/>
    </source>
</evidence>
<keyword evidence="1" id="KW-1133">Transmembrane helix</keyword>
<dbReference type="EMBL" id="CP158254">
    <property type="protein sequence ID" value="XDJ46866.1"/>
    <property type="molecule type" value="Genomic_DNA"/>
</dbReference>
<evidence type="ECO:0000313" key="5">
    <source>
        <dbReference type="EMBL" id="XDJ49803.1"/>
    </source>
</evidence>
<dbReference type="Gene3D" id="1.10.530.10">
    <property type="match status" value="1"/>
</dbReference>
<reference evidence="3" key="1">
    <citation type="submission" date="2024-05" db="EMBL/GenBank/DDBJ databases">
        <authorList>
            <person name="Luo Y.-C."/>
            <person name="Nicholds J."/>
            <person name="Mortimer T."/>
            <person name="Maboni G."/>
        </authorList>
    </citation>
    <scope>NUCLEOTIDE SEQUENCE</scope>
    <source>
        <strain evidence="7">141555</strain>
        <strain evidence="6">144863</strain>
        <strain evidence="5">151108</strain>
        <strain evidence="4">151836</strain>
        <strain evidence="3">153920</strain>
    </source>
</reference>
<dbReference type="EMBL" id="CP158267">
    <property type="protein sequence ID" value="XDJ78902.1"/>
    <property type="molecule type" value="Genomic_DNA"/>
</dbReference>
<sequence length="283" mass="29900">MRSVPERLWRGVRAVLRPVGEFVHVSAIYLGLAVLTTLGLSLVLPSMRQQSQQLHEVVLAMFQADGAGFMADDEGDIQNWSLPQAARAPDDGDVPPAADAAEVAQETAAEGAGPLSFAGALTASLRDEPIQGATQAQAHALRSYLARKYRIAHSVAGALMRTAFEVGREKKLDPQLLLAVIAIESRYNPFAESSVGAQGLMQVMTSVHRAKLRPSGGPASVFDPVVNVRVGAQILSDCIRRRGGLEGGLACYVGATGPSDGGYGARVLAERRRIALASGIPIK</sequence>
<dbReference type="EC" id="4.2.2.n1" evidence="3"/>
<dbReference type="SUPFAM" id="SSF53955">
    <property type="entry name" value="Lysozyme-like"/>
    <property type="match status" value="1"/>
</dbReference>
<dbReference type="CDD" id="cd00254">
    <property type="entry name" value="LT-like"/>
    <property type="match status" value="1"/>
</dbReference>
<accession>A0AB39CI87</accession>
<feature type="domain" description="Transglycosylase SLT" evidence="2">
    <location>
        <begin position="165"/>
        <end position="244"/>
    </location>
</feature>